<proteinExistence type="predicted"/>
<keyword evidence="3" id="KW-1185">Reference proteome</keyword>
<keyword evidence="1" id="KW-0472">Membrane</keyword>
<feature type="transmembrane region" description="Helical" evidence="1">
    <location>
        <begin position="139"/>
        <end position="161"/>
    </location>
</feature>
<feature type="transmembrane region" description="Helical" evidence="1">
    <location>
        <begin position="386"/>
        <end position="413"/>
    </location>
</feature>
<feature type="transmembrane region" description="Helical" evidence="1">
    <location>
        <begin position="434"/>
        <end position="454"/>
    </location>
</feature>
<evidence type="ECO:0000256" key="1">
    <source>
        <dbReference type="SAM" id="Phobius"/>
    </source>
</evidence>
<sequence>MGIGVRVSTYILSLGAPFASHLIRSKSLVESMDTAMGVMGLGILVTAIIFQSQGSLDLFHGICVFNLVSLVGFAIQPKTGEEVKDHRFKDLLYSAGFLLFLAYSIQLFATAPTFGSSPDCNDTVILVILGVKFPATQVVLRWMIVVMLVFLAGAVAVAWFVSPTLYGSTSGPNWPVAIEELAARAYLVSNLELTIRYNNVGEGLGEWSFGQIMAMILLLGPLVDFLTGLIYPASVEKPDHYGSNRTNKFVGAFLGPGAGGFGSLGGAPLQDVCPWRYWDRQQWVGFWFAGIVITSIDLLGCTAAGAAAAAVGARVNGMPVTAQVASFGALAGATKSCVRAFGVFVSLHTSSYTTLSLKFLLLPVGLAMFVTNAIAQRIFWPVPDGLLIAAAAAGGPMLFGSLELWGGGTMHNISQFFENRRMQSSLFSAPKEKPYPATLLTCMIFDIVSALVFVKVSSNYGLDISSFGGAVAASVVFCVLYWIMVLVPVRTSQNWLQKLYGHDDQDDDQDDDRYDDYDPGFWEHFALTAFYSTYYSDMFVAASKIPEWLRKIARHARRLWNAVQLRVRKRGNIIWGSTQAWKLNMGVLPAARTVRIRAGRSGGGGIVVT</sequence>
<feature type="transmembrane region" description="Helical" evidence="1">
    <location>
        <begin position="58"/>
        <end position="75"/>
    </location>
</feature>
<dbReference type="AlphaFoldDB" id="A0A1L7XXC2"/>
<keyword evidence="1" id="KW-0812">Transmembrane</keyword>
<gene>
    <name evidence="2" type="ORF">PAC_19557</name>
</gene>
<evidence type="ECO:0000313" key="3">
    <source>
        <dbReference type="Proteomes" id="UP000184330"/>
    </source>
</evidence>
<organism evidence="2 3">
    <name type="scientific">Phialocephala subalpina</name>
    <dbReference type="NCBI Taxonomy" id="576137"/>
    <lineage>
        <taxon>Eukaryota</taxon>
        <taxon>Fungi</taxon>
        <taxon>Dikarya</taxon>
        <taxon>Ascomycota</taxon>
        <taxon>Pezizomycotina</taxon>
        <taxon>Leotiomycetes</taxon>
        <taxon>Helotiales</taxon>
        <taxon>Mollisiaceae</taxon>
        <taxon>Phialocephala</taxon>
        <taxon>Phialocephala fortinii species complex</taxon>
    </lineage>
</organism>
<feature type="transmembrane region" description="Helical" evidence="1">
    <location>
        <begin position="91"/>
        <end position="109"/>
    </location>
</feature>
<dbReference type="Proteomes" id="UP000184330">
    <property type="component" value="Unassembled WGS sequence"/>
</dbReference>
<evidence type="ECO:0000313" key="2">
    <source>
        <dbReference type="EMBL" id="CZR69657.1"/>
    </source>
</evidence>
<accession>A0A1L7XXC2</accession>
<keyword evidence="1" id="KW-1133">Transmembrane helix</keyword>
<reference evidence="2 3" key="1">
    <citation type="submission" date="2016-03" db="EMBL/GenBank/DDBJ databases">
        <authorList>
            <person name="Ploux O."/>
        </authorList>
    </citation>
    <scope>NUCLEOTIDE SEQUENCE [LARGE SCALE GENOMIC DNA]</scope>
    <source>
        <strain evidence="2 3">UAMH 11012</strain>
    </source>
</reference>
<protein>
    <submittedName>
        <fullName evidence="2">Uncharacterized protein</fullName>
    </submittedName>
</protein>
<name>A0A1L7XXC2_9HELO</name>
<dbReference type="OrthoDB" id="5427664at2759"/>
<feature type="transmembrane region" description="Helical" evidence="1">
    <location>
        <begin position="466"/>
        <end position="489"/>
    </location>
</feature>
<feature type="transmembrane region" description="Helical" evidence="1">
    <location>
        <begin position="34"/>
        <end position="52"/>
    </location>
</feature>
<dbReference type="EMBL" id="FJOG01000076">
    <property type="protein sequence ID" value="CZR69657.1"/>
    <property type="molecule type" value="Genomic_DNA"/>
</dbReference>
<feature type="transmembrane region" description="Helical" evidence="1">
    <location>
        <begin position="359"/>
        <end position="380"/>
    </location>
</feature>
<feature type="transmembrane region" description="Helical" evidence="1">
    <location>
        <begin position="286"/>
        <end position="312"/>
    </location>
</feature>